<evidence type="ECO:0000313" key="4">
    <source>
        <dbReference type="EMBL" id="GDY68233.1"/>
    </source>
</evidence>
<dbReference type="Gene3D" id="3.40.50.2000">
    <property type="entry name" value="Glycogen Phosphorylase B"/>
    <property type="match status" value="2"/>
</dbReference>
<reference evidence="4 7" key="2">
    <citation type="submission" date="2019-04" db="EMBL/GenBank/DDBJ databases">
        <title>Draft genome sequences of Streptomyces avermitilis NBRC 14893.</title>
        <authorList>
            <person name="Komaki H."/>
            <person name="Tamura T."/>
            <person name="Hosoyama A."/>
        </authorList>
    </citation>
    <scope>NUCLEOTIDE SEQUENCE [LARGE SCALE GENOMIC DNA]</scope>
    <source>
        <strain evidence="4 7">NBRC 14893</strain>
    </source>
</reference>
<dbReference type="Pfam" id="PF06722">
    <property type="entry name" value="EryCIII-like_C"/>
    <property type="match status" value="1"/>
</dbReference>
<dbReference type="PANTHER" id="PTHR48050">
    <property type="entry name" value="STEROL 3-BETA-GLUCOSYLTRANSFERASE"/>
    <property type="match status" value="1"/>
</dbReference>
<evidence type="ECO:0000313" key="7">
    <source>
        <dbReference type="Proteomes" id="UP000302139"/>
    </source>
</evidence>
<dbReference type="PANTHER" id="PTHR48050:SF13">
    <property type="entry name" value="STEROL 3-BETA-GLUCOSYLTRANSFERASE UGT80A2"/>
    <property type="match status" value="1"/>
</dbReference>
<dbReference type="GO" id="GO:0033072">
    <property type="term" value="P:vancomycin biosynthetic process"/>
    <property type="evidence" value="ECO:0007669"/>
    <property type="project" value="UniProtKB-ARBA"/>
</dbReference>
<dbReference type="EMBL" id="BJHX01000001">
    <property type="protein sequence ID" value="GDY68233.1"/>
    <property type="molecule type" value="Genomic_DNA"/>
</dbReference>
<feature type="domain" description="Glycosyltransferase family 28 N-terminal" evidence="2">
    <location>
        <begin position="5"/>
        <end position="64"/>
    </location>
</feature>
<accession>A0A4D4MHD2</accession>
<proteinExistence type="predicted"/>
<evidence type="ECO:0000256" key="1">
    <source>
        <dbReference type="ARBA" id="ARBA00022679"/>
    </source>
</evidence>
<dbReference type="GO" id="GO:0005975">
    <property type="term" value="P:carbohydrate metabolic process"/>
    <property type="evidence" value="ECO:0007669"/>
    <property type="project" value="InterPro"/>
</dbReference>
<name>A0A4D4MHD2_STRAX</name>
<gene>
    <name evidence="4" type="ORF">SAV14893_076260</name>
    <name evidence="5" type="ORF">SAV31267_008930</name>
</gene>
<evidence type="ECO:0000313" key="6">
    <source>
        <dbReference type="Proteomes" id="UP000299211"/>
    </source>
</evidence>
<organism evidence="5 6">
    <name type="scientific">Streptomyces avermitilis</name>
    <dbReference type="NCBI Taxonomy" id="33903"/>
    <lineage>
        <taxon>Bacteria</taxon>
        <taxon>Bacillati</taxon>
        <taxon>Actinomycetota</taxon>
        <taxon>Actinomycetes</taxon>
        <taxon>Kitasatosporales</taxon>
        <taxon>Streptomycetaceae</taxon>
        <taxon>Streptomyces</taxon>
    </lineage>
</organism>
<dbReference type="AlphaFoldDB" id="A0A4D4MHD2"/>
<evidence type="ECO:0000313" key="5">
    <source>
        <dbReference type="EMBL" id="GDY71408.1"/>
    </source>
</evidence>
<dbReference type="FunFam" id="3.40.50.2000:FF:000009">
    <property type="entry name" value="Sterol 3-beta-glucosyltransferase UGT80A2"/>
    <property type="match status" value="1"/>
</dbReference>
<dbReference type="GO" id="GO:0008194">
    <property type="term" value="F:UDP-glycosyltransferase activity"/>
    <property type="evidence" value="ECO:0007669"/>
    <property type="project" value="InterPro"/>
</dbReference>
<dbReference type="Proteomes" id="UP000302139">
    <property type="component" value="Unassembled WGS sequence"/>
</dbReference>
<dbReference type="SUPFAM" id="SSF53756">
    <property type="entry name" value="UDP-Glycosyltransferase/glycogen phosphorylase"/>
    <property type="match status" value="1"/>
</dbReference>
<evidence type="ECO:0000259" key="3">
    <source>
        <dbReference type="Pfam" id="PF06722"/>
    </source>
</evidence>
<sequence>MGRTVVIFAAGSRGDVQPCLALGRALTRQGDAVRLLASTRYHQPITAAGLRFHSLPVDPTDIIESPEGQELLAGRRNPVAFVRGINRIVQPLFSRLLAATQAGAEGADLVLAPTFSFLGLHLSQYLRVPHAIIHFQPSQPTGVFPHPFTPSARFLGSFGNRLSFEAIDLGSWLVCRQFINTWRREGLGLPALSPLGPFRRVRQAPVLCAFSPAVVPRPADWGPNVHMTGFWHHEQPLWKPPRRLLDFLDDGPPPVYVGFGSMKTSDPDATDRVVRAALRRAGLRGVLAGDPATSDDDMLVVGDTPHSWLFPRMAAVVHHGGAGTTASALRSGVPSLVCPFFGDQPYWADRVHRLGVGPKPLPSRQLTVSALAGRLRAVTGEGGHTEAARRLGRALTAEDGVGHACHVLNQLVG</sequence>
<dbReference type="InterPro" id="IPR002213">
    <property type="entry name" value="UDP_glucos_trans"/>
</dbReference>
<dbReference type="CDD" id="cd03784">
    <property type="entry name" value="GT1_Gtf-like"/>
    <property type="match status" value="1"/>
</dbReference>
<reference evidence="5 6" key="1">
    <citation type="submission" date="2019-04" db="EMBL/GenBank/DDBJ databases">
        <title>Draft genome sequences of Streptomyces avermitilis ATCC 31267.</title>
        <authorList>
            <person name="Komaki H."/>
            <person name="Tamura T."/>
            <person name="Hosoyama A."/>
        </authorList>
    </citation>
    <scope>NUCLEOTIDE SEQUENCE [LARGE SCALE GENOMIC DNA]</scope>
    <source>
        <strain evidence="5 6">ATCC 31267</strain>
    </source>
</reference>
<dbReference type="InterPro" id="IPR010610">
    <property type="entry name" value="EryCIII-like_C"/>
</dbReference>
<dbReference type="GO" id="GO:0016758">
    <property type="term" value="F:hexosyltransferase activity"/>
    <property type="evidence" value="ECO:0007669"/>
    <property type="project" value="InterPro"/>
</dbReference>
<evidence type="ECO:0000259" key="2">
    <source>
        <dbReference type="Pfam" id="PF03033"/>
    </source>
</evidence>
<dbReference type="Pfam" id="PF03033">
    <property type="entry name" value="Glyco_transf_28"/>
    <property type="match status" value="1"/>
</dbReference>
<dbReference type="RefSeq" id="WP_037648182.1">
    <property type="nucleotide sequence ID" value="NZ_BAABTN010000021.1"/>
</dbReference>
<comment type="caution">
    <text evidence="5">The sequence shown here is derived from an EMBL/GenBank/DDBJ whole genome shotgun (WGS) entry which is preliminary data.</text>
</comment>
<dbReference type="Proteomes" id="UP000299211">
    <property type="component" value="Unassembled WGS sequence"/>
</dbReference>
<dbReference type="InterPro" id="IPR050426">
    <property type="entry name" value="Glycosyltransferase_28"/>
</dbReference>
<dbReference type="EMBL" id="BJHY01000001">
    <property type="protein sequence ID" value="GDY71408.1"/>
    <property type="molecule type" value="Genomic_DNA"/>
</dbReference>
<keyword evidence="1 5" id="KW-0808">Transferase</keyword>
<feature type="domain" description="Erythromycin biosynthesis protein CIII-like C-terminal" evidence="3">
    <location>
        <begin position="298"/>
        <end position="394"/>
    </location>
</feature>
<dbReference type="InterPro" id="IPR004276">
    <property type="entry name" value="GlycoTrans_28_N"/>
</dbReference>
<protein>
    <submittedName>
        <fullName evidence="5">Glycosyl transferase</fullName>
    </submittedName>
</protein>